<evidence type="ECO:0000313" key="2">
    <source>
        <dbReference type="Proteomes" id="UP000499080"/>
    </source>
</evidence>
<accession>A0A4Y2FCA9</accession>
<dbReference type="Proteomes" id="UP000499080">
    <property type="component" value="Unassembled WGS sequence"/>
</dbReference>
<sequence length="86" mass="9615">MENSIADGKTWISSQTYFQAFLHLFFMWDPDAMVAADQTFTRLGFRSEATFIGNTLSGGNRGDRGAAVEGERRLLSPTANAFRSFR</sequence>
<keyword evidence="2" id="KW-1185">Reference proteome</keyword>
<dbReference type="AlphaFoldDB" id="A0A4Y2FCA9"/>
<gene>
    <name evidence="1" type="ORF">AVEN_208348_1</name>
</gene>
<protein>
    <submittedName>
        <fullName evidence="1">Uncharacterized protein</fullName>
    </submittedName>
</protein>
<comment type="caution">
    <text evidence="1">The sequence shown here is derived from an EMBL/GenBank/DDBJ whole genome shotgun (WGS) entry which is preliminary data.</text>
</comment>
<evidence type="ECO:0000313" key="1">
    <source>
        <dbReference type="EMBL" id="GBM39170.1"/>
    </source>
</evidence>
<organism evidence="1 2">
    <name type="scientific">Araneus ventricosus</name>
    <name type="common">Orbweaver spider</name>
    <name type="synonym">Epeira ventricosa</name>
    <dbReference type="NCBI Taxonomy" id="182803"/>
    <lineage>
        <taxon>Eukaryota</taxon>
        <taxon>Metazoa</taxon>
        <taxon>Ecdysozoa</taxon>
        <taxon>Arthropoda</taxon>
        <taxon>Chelicerata</taxon>
        <taxon>Arachnida</taxon>
        <taxon>Araneae</taxon>
        <taxon>Araneomorphae</taxon>
        <taxon>Entelegynae</taxon>
        <taxon>Araneoidea</taxon>
        <taxon>Araneidae</taxon>
        <taxon>Araneus</taxon>
    </lineage>
</organism>
<name>A0A4Y2FCA9_ARAVE</name>
<dbReference type="EMBL" id="BGPR01000888">
    <property type="protein sequence ID" value="GBM39170.1"/>
    <property type="molecule type" value="Genomic_DNA"/>
</dbReference>
<reference evidence="1 2" key="1">
    <citation type="journal article" date="2019" name="Sci. Rep.">
        <title>Orb-weaving spider Araneus ventricosus genome elucidates the spidroin gene catalogue.</title>
        <authorList>
            <person name="Kono N."/>
            <person name="Nakamura H."/>
            <person name="Ohtoshi R."/>
            <person name="Moran D.A.P."/>
            <person name="Shinohara A."/>
            <person name="Yoshida Y."/>
            <person name="Fujiwara M."/>
            <person name="Mori M."/>
            <person name="Tomita M."/>
            <person name="Arakawa K."/>
        </authorList>
    </citation>
    <scope>NUCLEOTIDE SEQUENCE [LARGE SCALE GENOMIC DNA]</scope>
</reference>
<proteinExistence type="predicted"/>